<organism evidence="7 8">
    <name type="scientific">Olea europaea subsp. europaea</name>
    <dbReference type="NCBI Taxonomy" id="158383"/>
    <lineage>
        <taxon>Eukaryota</taxon>
        <taxon>Viridiplantae</taxon>
        <taxon>Streptophyta</taxon>
        <taxon>Embryophyta</taxon>
        <taxon>Tracheophyta</taxon>
        <taxon>Spermatophyta</taxon>
        <taxon>Magnoliopsida</taxon>
        <taxon>eudicotyledons</taxon>
        <taxon>Gunneridae</taxon>
        <taxon>Pentapetalae</taxon>
        <taxon>asterids</taxon>
        <taxon>lamiids</taxon>
        <taxon>Lamiales</taxon>
        <taxon>Oleaceae</taxon>
        <taxon>Oleeae</taxon>
        <taxon>Olea</taxon>
    </lineage>
</organism>
<dbReference type="NCBIfam" id="TIGR00797">
    <property type="entry name" value="matE"/>
    <property type="match status" value="1"/>
</dbReference>
<dbReference type="GO" id="GO:0015297">
    <property type="term" value="F:antiporter activity"/>
    <property type="evidence" value="ECO:0007669"/>
    <property type="project" value="InterPro"/>
</dbReference>
<proteinExistence type="inferred from homology"/>
<dbReference type="PANTHER" id="PTHR11206">
    <property type="entry name" value="MULTIDRUG RESISTANCE PROTEIN"/>
    <property type="match status" value="1"/>
</dbReference>
<feature type="transmembrane region" description="Helical" evidence="6">
    <location>
        <begin position="377"/>
        <end position="398"/>
    </location>
</feature>
<evidence type="ECO:0000313" key="7">
    <source>
        <dbReference type="EMBL" id="CAA2973506.1"/>
    </source>
</evidence>
<gene>
    <name evidence="7" type="ORF">OLEA9_A059922</name>
</gene>
<evidence type="ECO:0000256" key="6">
    <source>
        <dbReference type="RuleBase" id="RU004914"/>
    </source>
</evidence>
<dbReference type="Gramene" id="OE9A059922T1">
    <property type="protein sequence ID" value="OE9A059922C1"/>
    <property type="gene ID" value="OE9A059922"/>
</dbReference>
<sequence>MYTVYRHNTFYFSRNKKYSEAAANVETSDSSMDGGVEPLLASHESEEEKGILDGEEKRGTTRYEKQSNFVKDFGGESKKLWKIAGPAIFTSICQYSLGALTQTFTGFVGELELAAVSVENSVVAGLAFGVMLGMGSALETLCGQAYGAGQIRMLGIYMQRSWVILLTTACILLPIFIFSPSILEFFGETTEISQAAGKFALWMIPQLFAYALNFPIQKFLQAQRKLLVMAVVSAVVLVLHAIFSWLVILKLKWGLVGAAVTLNTSWWLIVILQLIYIFITKSDGAWSGFSMLAFQDLFGFVKLSIASAIMLCLEFWYLMVLVVIAGRLDNPLIPVDAISICMNIQGWEAMIPLGFNAAISVRVSNELGAGNARAAKFSVIVVSITSVLIGVVCMAVVFSTRDYFPHLFTNSDAVAKEATRLGILLGLTFLLNSLQPVLSGVAVGAGWQSIVAWINIGCYYLVGLPAGILLGFTFDFGAMGIWGGMIGGIFLQTLILIVITAITDWEKEAGQAESRVKRWGGAIASQ</sequence>
<accession>A0A8S0R5E7</accession>
<dbReference type="EMBL" id="CACTIH010002107">
    <property type="protein sequence ID" value="CAA2973506.1"/>
    <property type="molecule type" value="Genomic_DNA"/>
</dbReference>
<feature type="transmembrane region" description="Helical" evidence="6">
    <location>
        <begin position="162"/>
        <end position="183"/>
    </location>
</feature>
<evidence type="ECO:0000256" key="4">
    <source>
        <dbReference type="ARBA" id="ARBA00022989"/>
    </source>
</evidence>
<dbReference type="Proteomes" id="UP000594638">
    <property type="component" value="Unassembled WGS sequence"/>
</dbReference>
<keyword evidence="8" id="KW-1185">Reference proteome</keyword>
<keyword evidence="3 6" id="KW-0812">Transmembrane</keyword>
<dbReference type="GO" id="GO:0042910">
    <property type="term" value="F:xenobiotic transmembrane transporter activity"/>
    <property type="evidence" value="ECO:0007669"/>
    <property type="project" value="InterPro"/>
</dbReference>
<comment type="similarity">
    <text evidence="2 6">Belongs to the multi antimicrobial extrusion (MATE) (TC 2.A.66.1) family.</text>
</comment>
<keyword evidence="5 6" id="KW-0472">Membrane</keyword>
<evidence type="ECO:0000256" key="3">
    <source>
        <dbReference type="ARBA" id="ARBA00022692"/>
    </source>
</evidence>
<feature type="transmembrane region" description="Helical" evidence="6">
    <location>
        <begin position="480"/>
        <end position="502"/>
    </location>
</feature>
<comment type="subcellular location">
    <subcellularLocation>
        <location evidence="1">Membrane</location>
        <topology evidence="1">Multi-pass membrane protein</topology>
    </subcellularLocation>
</comment>
<dbReference type="InterPro" id="IPR002528">
    <property type="entry name" value="MATE_fam"/>
</dbReference>
<reference evidence="7 8" key="1">
    <citation type="submission" date="2019-12" db="EMBL/GenBank/DDBJ databases">
        <authorList>
            <person name="Alioto T."/>
            <person name="Alioto T."/>
            <person name="Gomez Garrido J."/>
        </authorList>
    </citation>
    <scope>NUCLEOTIDE SEQUENCE [LARGE SCALE GENOMIC DNA]</scope>
</reference>
<feature type="transmembrane region" description="Helical" evidence="6">
    <location>
        <begin position="300"/>
        <end position="324"/>
    </location>
</feature>
<comment type="caution">
    <text evidence="7">The sequence shown here is derived from an EMBL/GenBank/DDBJ whole genome shotgun (WGS) entry which is preliminary data.</text>
</comment>
<evidence type="ECO:0000313" key="8">
    <source>
        <dbReference type="Proteomes" id="UP000594638"/>
    </source>
</evidence>
<dbReference type="AlphaFoldDB" id="A0A8S0R5E7"/>
<protein>
    <recommendedName>
        <fullName evidence="6">Protein DETOXIFICATION</fullName>
    </recommendedName>
    <alternativeName>
        <fullName evidence="6">Multidrug and toxic compound extrusion protein</fullName>
    </alternativeName>
</protein>
<dbReference type="GO" id="GO:0016020">
    <property type="term" value="C:membrane"/>
    <property type="evidence" value="ECO:0007669"/>
    <property type="project" value="UniProtKB-SubCell"/>
</dbReference>
<dbReference type="CDD" id="cd13132">
    <property type="entry name" value="MATE_eukaryotic"/>
    <property type="match status" value="1"/>
</dbReference>
<evidence type="ECO:0000256" key="1">
    <source>
        <dbReference type="ARBA" id="ARBA00004141"/>
    </source>
</evidence>
<feature type="transmembrane region" description="Helical" evidence="6">
    <location>
        <begin position="418"/>
        <end position="438"/>
    </location>
</feature>
<dbReference type="InterPro" id="IPR045069">
    <property type="entry name" value="MATE_euk"/>
</dbReference>
<comment type="caution">
    <text evidence="6">Lacks conserved residue(s) required for the propagation of feature annotation.</text>
</comment>
<feature type="transmembrane region" description="Helical" evidence="6">
    <location>
        <begin position="254"/>
        <end position="279"/>
    </location>
</feature>
<feature type="transmembrane region" description="Helical" evidence="6">
    <location>
        <begin position="450"/>
        <end position="474"/>
    </location>
</feature>
<dbReference type="GO" id="GO:1990961">
    <property type="term" value="P:xenobiotic detoxification by transmembrane export across the plasma membrane"/>
    <property type="evidence" value="ECO:0007669"/>
    <property type="project" value="InterPro"/>
</dbReference>
<keyword evidence="4 6" id="KW-1133">Transmembrane helix</keyword>
<dbReference type="OrthoDB" id="2126698at2759"/>
<feature type="transmembrane region" description="Helical" evidence="6">
    <location>
        <begin position="226"/>
        <end position="248"/>
    </location>
</feature>
<dbReference type="Pfam" id="PF01554">
    <property type="entry name" value="MatE"/>
    <property type="match status" value="2"/>
</dbReference>
<evidence type="ECO:0000256" key="5">
    <source>
        <dbReference type="ARBA" id="ARBA00023136"/>
    </source>
</evidence>
<name>A0A8S0R5E7_OLEEU</name>
<evidence type="ECO:0000256" key="2">
    <source>
        <dbReference type="ARBA" id="ARBA00010199"/>
    </source>
</evidence>